<proteinExistence type="predicted"/>
<dbReference type="Proteomes" id="UP000475862">
    <property type="component" value="Unassembled WGS sequence"/>
</dbReference>
<comment type="caution">
    <text evidence="1">The sequence shown here is derived from an EMBL/GenBank/DDBJ whole genome shotgun (WGS) entry which is preliminary data.</text>
</comment>
<gene>
    <name evidence="1" type="ORF">AGLY_017469</name>
</gene>
<dbReference type="PANTHER" id="PTHR45749">
    <property type="match status" value="1"/>
</dbReference>
<evidence type="ECO:0000313" key="1">
    <source>
        <dbReference type="EMBL" id="KAE9522125.1"/>
    </source>
</evidence>
<reference evidence="1 2" key="1">
    <citation type="submission" date="2019-08" db="EMBL/GenBank/DDBJ databases">
        <title>The genome of the soybean aphid Biotype 1, its phylome, world population structure and adaptation to the North American continent.</title>
        <authorList>
            <person name="Giordano R."/>
            <person name="Donthu R.K."/>
            <person name="Hernandez A.G."/>
            <person name="Wright C.L."/>
            <person name="Zimin A.V."/>
        </authorList>
    </citation>
    <scope>NUCLEOTIDE SEQUENCE [LARGE SCALE GENOMIC DNA]</scope>
    <source>
        <tissue evidence="1">Whole aphids</tissue>
    </source>
</reference>
<accession>A0A6G0SVK1</accession>
<dbReference type="EMBL" id="VYZN01001599">
    <property type="protein sequence ID" value="KAE9522125.1"/>
    <property type="molecule type" value="Genomic_DNA"/>
</dbReference>
<organism evidence="1 2">
    <name type="scientific">Aphis glycines</name>
    <name type="common">Soybean aphid</name>
    <dbReference type="NCBI Taxonomy" id="307491"/>
    <lineage>
        <taxon>Eukaryota</taxon>
        <taxon>Metazoa</taxon>
        <taxon>Ecdysozoa</taxon>
        <taxon>Arthropoda</taxon>
        <taxon>Hexapoda</taxon>
        <taxon>Insecta</taxon>
        <taxon>Pterygota</taxon>
        <taxon>Neoptera</taxon>
        <taxon>Paraneoptera</taxon>
        <taxon>Hemiptera</taxon>
        <taxon>Sternorrhyncha</taxon>
        <taxon>Aphidomorpha</taxon>
        <taxon>Aphidoidea</taxon>
        <taxon>Aphididae</taxon>
        <taxon>Aphidini</taxon>
        <taxon>Aphis</taxon>
        <taxon>Aphis</taxon>
    </lineage>
</organism>
<name>A0A6G0SVK1_APHGL</name>
<dbReference type="OrthoDB" id="6609876at2759"/>
<dbReference type="AlphaFoldDB" id="A0A6G0SVK1"/>
<protein>
    <submittedName>
        <fullName evidence="1">Uncharacterized protein</fullName>
    </submittedName>
</protein>
<dbReference type="PANTHER" id="PTHR45749:SF21">
    <property type="entry name" value="DUF4371 DOMAIN-CONTAINING PROTEIN"/>
    <property type="match status" value="1"/>
</dbReference>
<sequence>MHEKSTSHISSHLSLNLLGKQDIRQQLSSAYRLSIKQYNETVAHNRYILSKIIDYIKFCGAFELALRGHNEKSDSVNPGIFRKLINFSSELDNKLKIHIEKSTVSKDLSKVIQNDMLDLFKYILSDGTPVERFWGFLIPSGHDAKSLSDCIKHNLKEVSENTDKLISQSYDEAAVMSGRFSGVQ</sequence>
<evidence type="ECO:0000313" key="2">
    <source>
        <dbReference type="Proteomes" id="UP000475862"/>
    </source>
</evidence>
<keyword evidence="2" id="KW-1185">Reference proteome</keyword>